<dbReference type="InterPro" id="IPR022488">
    <property type="entry name" value="PPK2-related"/>
</dbReference>
<evidence type="ECO:0000256" key="1">
    <source>
        <dbReference type="ARBA" id="ARBA00009924"/>
    </source>
</evidence>
<organism evidence="7 8">
    <name type="scientific">Ideonella dechloratans</name>
    <dbReference type="NCBI Taxonomy" id="36863"/>
    <lineage>
        <taxon>Bacteria</taxon>
        <taxon>Pseudomonadati</taxon>
        <taxon>Pseudomonadota</taxon>
        <taxon>Betaproteobacteria</taxon>
        <taxon>Burkholderiales</taxon>
        <taxon>Sphaerotilaceae</taxon>
        <taxon>Ideonella</taxon>
    </lineage>
</organism>
<feature type="domain" description="Polyphosphate kinase-2-related" evidence="6">
    <location>
        <begin position="141"/>
        <end position="366"/>
    </location>
</feature>
<dbReference type="Proteomes" id="UP000430120">
    <property type="component" value="Unassembled WGS sequence"/>
</dbReference>
<proteinExistence type="inferred from homology"/>
<evidence type="ECO:0000313" key="8">
    <source>
        <dbReference type="Proteomes" id="UP000430120"/>
    </source>
</evidence>
<evidence type="ECO:0000256" key="2">
    <source>
        <dbReference type="ARBA" id="ARBA00022679"/>
    </source>
</evidence>
<sequence length="399" mass="45674">MIENLPSIQNTMARQQPTPDSDTPASVETSAPPRRKPRTPAPVAVGSVRPKANARALQKLEVEAAREAAQVVQAEVVGGLMQSGLSTDPLRALLDGASPDDLKALRREINARRKPAPSGIDPDLELAAGWREGHYPYKNLLSRRSYEEQKYRLQVELLKLQAWVKETRQRVVILFEGRDAAGKGGTIKRFMEHLNPRGARVVALEKPSEVEQGQWYFQRYIQHLPTRGEIVMFDRSWYNRSGVERVMGFCSDYQYQEFLRQAPEFERQLVRDGVHLFKFWFSVSRSEQRRRFKERELHPLKQWKLSPINLASLDKWDDYTRAKEAMFLHCDTSDAPWTVIKSDCKKRARLNAMRYVLHRLSYGKKNLEAIGPVDPLIVGRPSLVPSLSEDQLASMEGQA</sequence>
<dbReference type="AlphaFoldDB" id="A0A643FCH8"/>
<dbReference type="PANTHER" id="PTHR34383">
    <property type="entry name" value="POLYPHOSPHATE:AMP PHOSPHOTRANSFERASE-RELATED"/>
    <property type="match status" value="1"/>
</dbReference>
<dbReference type="GO" id="GO:0006793">
    <property type="term" value="P:phosphorus metabolic process"/>
    <property type="evidence" value="ECO:0007669"/>
    <property type="project" value="InterPro"/>
</dbReference>
<accession>A0A643FCH8</accession>
<evidence type="ECO:0000256" key="5">
    <source>
        <dbReference type="SAM" id="MobiDB-lite"/>
    </source>
</evidence>
<comment type="similarity">
    <text evidence="1 4">Belongs to the polyphosphate kinase 2 (PPK2) family. Class I subfamily.</text>
</comment>
<dbReference type="EMBL" id="VZPB01000019">
    <property type="protein sequence ID" value="KAB0583003.1"/>
    <property type="molecule type" value="Genomic_DNA"/>
</dbReference>
<dbReference type="Gene3D" id="3.40.50.300">
    <property type="entry name" value="P-loop containing nucleotide triphosphate hydrolases"/>
    <property type="match status" value="1"/>
</dbReference>
<dbReference type="OrthoDB" id="9775224at2"/>
<comment type="caution">
    <text evidence="7">The sequence shown here is derived from an EMBL/GenBank/DDBJ whole genome shotgun (WGS) entry which is preliminary data.</text>
</comment>
<gene>
    <name evidence="7" type="primary">ppk2</name>
    <name evidence="7" type="ORF">F7Q92_09735</name>
</gene>
<dbReference type="EC" id="2.7.4.-" evidence="4"/>
<dbReference type="InterPro" id="IPR027417">
    <property type="entry name" value="P-loop_NTPase"/>
</dbReference>
<evidence type="ECO:0000313" key="7">
    <source>
        <dbReference type="EMBL" id="KAB0583003.1"/>
    </source>
</evidence>
<name>A0A643FCH8_IDEDE</name>
<dbReference type="InterPro" id="IPR022486">
    <property type="entry name" value="PPK2_PA0141"/>
</dbReference>
<evidence type="ECO:0000259" key="6">
    <source>
        <dbReference type="Pfam" id="PF03976"/>
    </source>
</evidence>
<dbReference type="GO" id="GO:0008976">
    <property type="term" value="F:polyphosphate kinase activity"/>
    <property type="evidence" value="ECO:0007669"/>
    <property type="project" value="UniProtKB-UniRule"/>
</dbReference>
<keyword evidence="2 4" id="KW-0808">Transferase</keyword>
<reference evidence="7 8" key="1">
    <citation type="submission" date="2019-09" db="EMBL/GenBank/DDBJ databases">
        <title>Draft genome sequences of 48 bacterial type strains from the CCUG.</title>
        <authorList>
            <person name="Tunovic T."/>
            <person name="Pineiro-Iglesias B."/>
            <person name="Unosson C."/>
            <person name="Inganas E."/>
            <person name="Ohlen M."/>
            <person name="Cardew S."/>
            <person name="Jensie-Markopoulos S."/>
            <person name="Salva-Serra F."/>
            <person name="Jaen-Luchoro D."/>
            <person name="Karlsson R."/>
            <person name="Svensson-Stadler L."/>
            <person name="Chun J."/>
            <person name="Moore E."/>
        </authorList>
    </citation>
    <scope>NUCLEOTIDE SEQUENCE [LARGE SCALE GENOMIC DNA]</scope>
    <source>
        <strain evidence="7 8">CCUG 30977</strain>
    </source>
</reference>
<dbReference type="PANTHER" id="PTHR34383:SF1">
    <property type="entry name" value="ADP-POLYPHOSPHATE PHOSPHOTRANSFERASE"/>
    <property type="match status" value="1"/>
</dbReference>
<keyword evidence="3 4" id="KW-0418">Kinase</keyword>
<evidence type="ECO:0000256" key="4">
    <source>
        <dbReference type="RuleBase" id="RU369062"/>
    </source>
</evidence>
<comment type="subunit">
    <text evidence="4">Homotetramer.</text>
</comment>
<evidence type="ECO:0000256" key="3">
    <source>
        <dbReference type="ARBA" id="ARBA00022777"/>
    </source>
</evidence>
<comment type="function">
    <text evidence="4">Uses inorganic polyphosphate (polyP) as a donor to convert GDP to GTP or ADP to ATP.</text>
</comment>
<dbReference type="SUPFAM" id="SSF52540">
    <property type="entry name" value="P-loop containing nucleoside triphosphate hydrolases"/>
    <property type="match status" value="1"/>
</dbReference>
<feature type="compositionally biased region" description="Polar residues" evidence="5">
    <location>
        <begin position="1"/>
        <end position="29"/>
    </location>
</feature>
<feature type="region of interest" description="Disordered" evidence="5">
    <location>
        <begin position="1"/>
        <end position="50"/>
    </location>
</feature>
<keyword evidence="8" id="KW-1185">Reference proteome</keyword>
<dbReference type="NCBIfam" id="TIGR03707">
    <property type="entry name" value="PPK2_P_aer"/>
    <property type="match status" value="1"/>
</dbReference>
<protein>
    <recommendedName>
        <fullName evidence="4">ADP/GDP-polyphosphate phosphotransferase</fullName>
        <ecNumber evidence="4">2.7.4.-</ecNumber>
    </recommendedName>
    <alternativeName>
        <fullName evidence="4">Polyphosphate kinase PPK2</fullName>
    </alternativeName>
</protein>
<dbReference type="Pfam" id="PF03976">
    <property type="entry name" value="PPK2"/>
    <property type="match status" value="1"/>
</dbReference>